<dbReference type="PANTHER" id="PTHR31462:SF5">
    <property type="entry name" value="ENDOSOMAL_LYSOSOMAL PROTON CHANNEL TMEM175"/>
    <property type="match status" value="1"/>
</dbReference>
<evidence type="ECO:0000256" key="8">
    <source>
        <dbReference type="ARBA" id="ARBA00022989"/>
    </source>
</evidence>
<evidence type="ECO:0000256" key="3">
    <source>
        <dbReference type="ARBA" id="ARBA00022448"/>
    </source>
</evidence>
<protein>
    <submittedName>
        <fullName evidence="16">Unannotated protein</fullName>
    </submittedName>
</protein>
<sequence length="222" mass="24778">METDEFRDPSDSSTDPSVQRILNLTDGVVAIALTLLVLDLKVPGNTFLNNSNSGSQLWSVLWSQHLIYLSYAISFYVIALFWTINHQILRRVTGHREGLSVLNFFFLFTISLMPFSSNILGRYPKNPLAITLFAINLILAEVALSAIRRFAVVKGIFSDHPGSTRMREGSLGAIFMVLILGVSIVVAWTATRWAMYVWILGALVPTMAKIWVAHHPQLEADS</sequence>
<comment type="catalytic activity">
    <reaction evidence="12">
        <text>K(+)(in) = K(+)(out)</text>
        <dbReference type="Rhea" id="RHEA:29463"/>
        <dbReference type="ChEBI" id="CHEBI:29103"/>
    </reaction>
</comment>
<feature type="transmembrane region" description="Helical" evidence="13">
    <location>
        <begin position="168"/>
        <end position="187"/>
    </location>
</feature>
<evidence type="ECO:0000256" key="12">
    <source>
        <dbReference type="ARBA" id="ARBA00034430"/>
    </source>
</evidence>
<keyword evidence="7" id="KW-0630">Potassium</keyword>
<feature type="transmembrane region" description="Helical" evidence="13">
    <location>
        <begin position="128"/>
        <end position="147"/>
    </location>
</feature>
<keyword evidence="5 13" id="KW-0812">Transmembrane</keyword>
<proteinExistence type="inferred from homology"/>
<feature type="transmembrane region" description="Helical" evidence="13">
    <location>
        <begin position="97"/>
        <end position="116"/>
    </location>
</feature>
<feature type="transmembrane region" description="Helical" evidence="13">
    <location>
        <begin position="193"/>
        <end position="212"/>
    </location>
</feature>
<dbReference type="PANTHER" id="PTHR31462">
    <property type="entry name" value="ENDOSOMAL/LYSOSOMAL POTASSIUM CHANNEL TMEM175"/>
    <property type="match status" value="1"/>
</dbReference>
<evidence type="ECO:0000313" key="15">
    <source>
        <dbReference type="EMBL" id="CAB4872522.1"/>
    </source>
</evidence>
<evidence type="ECO:0000313" key="16">
    <source>
        <dbReference type="EMBL" id="CAB5008684.1"/>
    </source>
</evidence>
<feature type="transmembrane region" description="Helical" evidence="13">
    <location>
        <begin position="66"/>
        <end position="85"/>
    </location>
</feature>
<keyword evidence="8 13" id="KW-1133">Transmembrane helix</keyword>
<dbReference type="AlphaFoldDB" id="A0A6J7Q385"/>
<evidence type="ECO:0000256" key="6">
    <source>
        <dbReference type="ARBA" id="ARBA00022826"/>
    </source>
</evidence>
<evidence type="ECO:0000256" key="7">
    <source>
        <dbReference type="ARBA" id="ARBA00022958"/>
    </source>
</evidence>
<dbReference type="InterPro" id="IPR010617">
    <property type="entry name" value="TMEM175-like"/>
</dbReference>
<dbReference type="EMBL" id="CAFBPM010000001">
    <property type="protein sequence ID" value="CAB5008684.1"/>
    <property type="molecule type" value="Genomic_DNA"/>
</dbReference>
<organism evidence="16">
    <name type="scientific">freshwater metagenome</name>
    <dbReference type="NCBI Taxonomy" id="449393"/>
    <lineage>
        <taxon>unclassified sequences</taxon>
        <taxon>metagenomes</taxon>
        <taxon>ecological metagenomes</taxon>
    </lineage>
</organism>
<keyword evidence="4" id="KW-0633">Potassium transport</keyword>
<evidence type="ECO:0000256" key="11">
    <source>
        <dbReference type="ARBA" id="ARBA00023303"/>
    </source>
</evidence>
<evidence type="ECO:0000256" key="10">
    <source>
        <dbReference type="ARBA" id="ARBA00023136"/>
    </source>
</evidence>
<evidence type="ECO:0000256" key="13">
    <source>
        <dbReference type="SAM" id="Phobius"/>
    </source>
</evidence>
<dbReference type="EMBL" id="CAFBLT010000001">
    <property type="protein sequence ID" value="CAB4872522.1"/>
    <property type="molecule type" value="Genomic_DNA"/>
</dbReference>
<keyword evidence="3" id="KW-0813">Transport</keyword>
<dbReference type="Pfam" id="PF06736">
    <property type="entry name" value="TMEM175"/>
    <property type="match status" value="1"/>
</dbReference>
<evidence type="ECO:0000313" key="14">
    <source>
        <dbReference type="EMBL" id="CAB4817359.1"/>
    </source>
</evidence>
<feature type="transmembrane region" description="Helical" evidence="13">
    <location>
        <begin position="21"/>
        <end position="38"/>
    </location>
</feature>
<dbReference type="GO" id="GO:0015252">
    <property type="term" value="F:proton channel activity"/>
    <property type="evidence" value="ECO:0007669"/>
    <property type="project" value="InterPro"/>
</dbReference>
<keyword evidence="10 13" id="KW-0472">Membrane</keyword>
<comment type="similarity">
    <text evidence="2">Belongs to the TMEM175 family.</text>
</comment>
<evidence type="ECO:0000256" key="5">
    <source>
        <dbReference type="ARBA" id="ARBA00022692"/>
    </source>
</evidence>
<evidence type="ECO:0000256" key="1">
    <source>
        <dbReference type="ARBA" id="ARBA00004141"/>
    </source>
</evidence>
<keyword evidence="6" id="KW-0631">Potassium channel</keyword>
<dbReference type="EMBL" id="CAFABE010000004">
    <property type="protein sequence ID" value="CAB4817359.1"/>
    <property type="molecule type" value="Genomic_DNA"/>
</dbReference>
<evidence type="ECO:0000256" key="2">
    <source>
        <dbReference type="ARBA" id="ARBA00006920"/>
    </source>
</evidence>
<gene>
    <name evidence="14" type="ORF">UFOPK3164_00170</name>
    <name evidence="15" type="ORF">UFOPK3427_00899</name>
    <name evidence="16" type="ORF">UFOPK4112_00186</name>
</gene>
<comment type="subcellular location">
    <subcellularLocation>
        <location evidence="1">Membrane</location>
        <topology evidence="1">Multi-pass membrane protein</topology>
    </subcellularLocation>
</comment>
<evidence type="ECO:0000256" key="9">
    <source>
        <dbReference type="ARBA" id="ARBA00023065"/>
    </source>
</evidence>
<name>A0A6J7Q385_9ZZZZ</name>
<keyword evidence="9" id="KW-0406">Ion transport</keyword>
<keyword evidence="11" id="KW-0407">Ion channel</keyword>
<dbReference type="GO" id="GO:0016020">
    <property type="term" value="C:membrane"/>
    <property type="evidence" value="ECO:0007669"/>
    <property type="project" value="UniProtKB-SubCell"/>
</dbReference>
<dbReference type="GO" id="GO:0005267">
    <property type="term" value="F:potassium channel activity"/>
    <property type="evidence" value="ECO:0007669"/>
    <property type="project" value="UniProtKB-KW"/>
</dbReference>
<reference evidence="16" key="1">
    <citation type="submission" date="2020-05" db="EMBL/GenBank/DDBJ databases">
        <authorList>
            <person name="Chiriac C."/>
            <person name="Salcher M."/>
            <person name="Ghai R."/>
            <person name="Kavagutti S V."/>
        </authorList>
    </citation>
    <scope>NUCLEOTIDE SEQUENCE</scope>
</reference>
<accession>A0A6J7Q385</accession>
<evidence type="ECO:0000256" key="4">
    <source>
        <dbReference type="ARBA" id="ARBA00022538"/>
    </source>
</evidence>